<proteinExistence type="predicted"/>
<comment type="caution">
    <text evidence="2">The sequence shown here is derived from an EMBL/GenBank/DDBJ whole genome shotgun (WGS) entry which is preliminary data.</text>
</comment>
<feature type="transmembrane region" description="Helical" evidence="1">
    <location>
        <begin position="109"/>
        <end position="132"/>
    </location>
</feature>
<evidence type="ECO:0000313" key="3">
    <source>
        <dbReference type="Proteomes" id="UP000887458"/>
    </source>
</evidence>
<evidence type="ECO:0000256" key="1">
    <source>
        <dbReference type="SAM" id="Phobius"/>
    </source>
</evidence>
<keyword evidence="3" id="KW-1185">Reference proteome</keyword>
<dbReference type="EMBL" id="NJHN03000119">
    <property type="protein sequence ID" value="KAH9413761.1"/>
    <property type="molecule type" value="Genomic_DNA"/>
</dbReference>
<reference evidence="2 3" key="2">
    <citation type="journal article" date="2022" name="Mol. Biol. Evol.">
        <title>Comparative Genomics Reveals Insights into the Divergent Evolution of Astigmatic Mites and Household Pest Adaptations.</title>
        <authorList>
            <person name="Xiong Q."/>
            <person name="Wan A.T."/>
            <person name="Liu X."/>
            <person name="Fung C.S."/>
            <person name="Xiao X."/>
            <person name="Malainual N."/>
            <person name="Hou J."/>
            <person name="Wang L."/>
            <person name="Wang M."/>
            <person name="Yang K.Y."/>
            <person name="Cui Y."/>
            <person name="Leung E.L."/>
            <person name="Nong W."/>
            <person name="Shin S.K."/>
            <person name="Au S.W."/>
            <person name="Jeong K.Y."/>
            <person name="Chew F.T."/>
            <person name="Hui J.H."/>
            <person name="Leung T.F."/>
            <person name="Tungtrongchitr A."/>
            <person name="Zhong N."/>
            <person name="Liu Z."/>
            <person name="Tsui S.K."/>
        </authorList>
    </citation>
    <scope>NUCLEOTIDE SEQUENCE [LARGE SCALE GENOMIC DNA]</scope>
    <source>
        <strain evidence="2">Derp</strain>
    </source>
</reference>
<keyword evidence="1" id="KW-0812">Transmembrane</keyword>
<evidence type="ECO:0000313" key="2">
    <source>
        <dbReference type="EMBL" id="KAH9413761.1"/>
    </source>
</evidence>
<reference evidence="2 3" key="1">
    <citation type="journal article" date="2018" name="J. Allergy Clin. Immunol.">
        <title>High-quality assembly of Dermatophagoides pteronyssinus genome and transcriptome reveals a wide range of novel allergens.</title>
        <authorList>
            <person name="Liu X.Y."/>
            <person name="Yang K.Y."/>
            <person name="Wang M.Q."/>
            <person name="Kwok J.S."/>
            <person name="Zeng X."/>
            <person name="Yang Z."/>
            <person name="Xiao X.J."/>
            <person name="Lau C.P."/>
            <person name="Li Y."/>
            <person name="Huang Z.M."/>
            <person name="Ba J.G."/>
            <person name="Yim A.K."/>
            <person name="Ouyang C.Y."/>
            <person name="Ngai S.M."/>
            <person name="Chan T.F."/>
            <person name="Leung E.L."/>
            <person name="Liu L."/>
            <person name="Liu Z.G."/>
            <person name="Tsui S.K."/>
        </authorList>
    </citation>
    <scope>NUCLEOTIDE SEQUENCE [LARGE SCALE GENOMIC DNA]</scope>
    <source>
        <strain evidence="2">Derp</strain>
    </source>
</reference>
<accession>A0ABQ8ITX8</accession>
<keyword evidence="1" id="KW-1133">Transmembrane helix</keyword>
<protein>
    <submittedName>
        <fullName evidence="2">Uncharacterized protein</fullName>
    </submittedName>
</protein>
<organism evidence="2 3">
    <name type="scientific">Dermatophagoides pteronyssinus</name>
    <name type="common">European house dust mite</name>
    <dbReference type="NCBI Taxonomy" id="6956"/>
    <lineage>
        <taxon>Eukaryota</taxon>
        <taxon>Metazoa</taxon>
        <taxon>Ecdysozoa</taxon>
        <taxon>Arthropoda</taxon>
        <taxon>Chelicerata</taxon>
        <taxon>Arachnida</taxon>
        <taxon>Acari</taxon>
        <taxon>Acariformes</taxon>
        <taxon>Sarcoptiformes</taxon>
        <taxon>Astigmata</taxon>
        <taxon>Psoroptidia</taxon>
        <taxon>Analgoidea</taxon>
        <taxon>Pyroglyphidae</taxon>
        <taxon>Dermatophagoidinae</taxon>
        <taxon>Dermatophagoides</taxon>
    </lineage>
</organism>
<dbReference type="Proteomes" id="UP000887458">
    <property type="component" value="Unassembled WGS sequence"/>
</dbReference>
<name>A0ABQ8ITX8_DERPT</name>
<keyword evidence="1" id="KW-0472">Membrane</keyword>
<gene>
    <name evidence="2" type="ORF">DERP_012094</name>
</gene>
<sequence>MFENVFDIETSILGEKKINICTKLFKHLEIVPDLDYETSQKINIIESKNIQTQKHHRKISKNNGTIDDIITYNDDVIASDSIVLQFQMKSHRLRKFHLLQRFIYRRRRLMLIASIYFNRIASLISNNVILIFY</sequence>